<dbReference type="Pfam" id="PF13193">
    <property type="entry name" value="AMP-binding_C"/>
    <property type="match status" value="1"/>
</dbReference>
<evidence type="ECO:0000256" key="1">
    <source>
        <dbReference type="SAM" id="MobiDB-lite"/>
    </source>
</evidence>
<dbReference type="EMBL" id="AB819321">
    <property type="protein sequence ID" value="BAO84868.1"/>
    <property type="molecule type" value="Genomic_DNA"/>
</dbReference>
<dbReference type="InterPro" id="IPR045851">
    <property type="entry name" value="AMP-bd_C_sf"/>
</dbReference>
<dbReference type="Pfam" id="PF00501">
    <property type="entry name" value="AMP-binding"/>
    <property type="match status" value="1"/>
</dbReference>
<feature type="domain" description="AMP-dependent synthetase/ligase" evidence="2">
    <location>
        <begin position="378"/>
        <end position="724"/>
    </location>
</feature>
<dbReference type="AlphaFoldDB" id="A0A060NZE1"/>
<dbReference type="SUPFAM" id="SSF56801">
    <property type="entry name" value="Acetyl-CoA synthetase-like"/>
    <property type="match status" value="1"/>
</dbReference>
<gene>
    <name evidence="5" type="primary">qcn19</name>
    <name evidence="4" type="synonym">qncA</name>
</gene>
<dbReference type="Gene3D" id="3.40.50.980">
    <property type="match status" value="2"/>
</dbReference>
<dbReference type="FunFam" id="3.40.50.980:FF:000001">
    <property type="entry name" value="Non-ribosomal peptide synthetase"/>
    <property type="match status" value="1"/>
</dbReference>
<dbReference type="GO" id="GO:0044550">
    <property type="term" value="P:secondary metabolite biosynthetic process"/>
    <property type="evidence" value="ECO:0007669"/>
    <property type="project" value="TreeGrafter"/>
</dbReference>
<dbReference type="PROSITE" id="PS00455">
    <property type="entry name" value="AMP_BINDING"/>
    <property type="match status" value="1"/>
</dbReference>
<dbReference type="Gene3D" id="3.30.300.30">
    <property type="match status" value="1"/>
</dbReference>
<name>A0A060NZE1_9ACTN</name>
<feature type="region of interest" description="Disordered" evidence="1">
    <location>
        <begin position="851"/>
        <end position="885"/>
    </location>
</feature>
<evidence type="ECO:0000313" key="4">
    <source>
        <dbReference type="EMBL" id="AGD95031.1"/>
    </source>
</evidence>
<dbReference type="NCBIfam" id="TIGR01733">
    <property type="entry name" value="AA-adenyl-dom"/>
    <property type="match status" value="1"/>
</dbReference>
<evidence type="ECO:0000259" key="2">
    <source>
        <dbReference type="Pfam" id="PF00501"/>
    </source>
</evidence>
<dbReference type="SUPFAM" id="SSF52777">
    <property type="entry name" value="CoA-dependent acyltransferases"/>
    <property type="match status" value="1"/>
</dbReference>
<protein>
    <submittedName>
        <fullName evidence="4">Amino acid adenylation domain-containing protein</fullName>
    </submittedName>
    <submittedName>
        <fullName evidence="5">Putative non-ribosomal peptide synthetase</fullName>
    </submittedName>
</protein>
<sequence>MSSFRPQPTAPARWAWRISGGLSEPLLRRALGATGIPVALGAVDLSRTADLSDALGVTAVREARLIDDAGAPGARLCLARLGDAAHALLVTTRRTLGAPAQRALVGALLRGCGTGADQDGEAARTVAQLLREASAHAPDAPPTPGWEWPADGPSPHARNRRAEYVTLAGEVPAALTAWCHTRGVELWQALLAGVVAVLARYGGAPYPAVAVDVPAATHTAQVPGPRGLRLHWTDTGTTATLTRALVDALRTDRPAESCAPESCPVLFSYAGDDPGTRAGLRAEPVPVTTGWADHDVSITAHRLGDRFHVRIAYDTDTVTHHSAERLAERLLAMWERWPGEPALATLTALTFAEHRRVLTDGRGPAEPWPDVCVHSLIEERACRTPGRMAVVCGGDRLTYGELDALANRTARRLRQLGARPEDAVAVMAPRSTDAVVAILAVLKAGAGYVPIDPSYPAERIHHVLRDSGARLAVGVPDTLRALPSLEAVTAVDLLGDEVAAEESAALEPLAGPGNLAYVMYTSGSTGRPKGVAVPHRALVLSNAARSIGGDPPDVDLLTMPLCFDGSMSGMYWTLTGGGTLVLPTDDEVRDPRKVVALAASWPVTNVHSIPSYYALLLDSCDEDDLPALRHVSVGGEPLPPRLVGRHLATSPHALLLNDYGPTETTVWASAHACTPADASSESVPIGRPLPNYRLYVLDEGLRLVPPGLPGELYIGGPGVARGYLGRAALTAGVFAPDPYGSGPGARLYRTGDRARHRADGIVELLGRVDDQVKIRGFRVELGEVESVLLRHSAIAEAAVLLSRSQPGAPRLIAYVVLQDDTAAEPDVRAWIDRALPSYMRPDTVQVLSSLPRNHNGKIDTRALPGASGSLPGNVRPPRRSPSVDGLTIGQVDALLSQLAARRPAL</sequence>
<evidence type="ECO:0000313" key="5">
    <source>
        <dbReference type="EMBL" id="BAO84868.1"/>
    </source>
</evidence>
<dbReference type="PANTHER" id="PTHR45527">
    <property type="entry name" value="NONRIBOSOMAL PEPTIDE SYNTHETASE"/>
    <property type="match status" value="1"/>
</dbReference>
<dbReference type="EMBL" id="JX021290">
    <property type="protein sequence ID" value="AGD95031.1"/>
    <property type="molecule type" value="Genomic_DNA"/>
</dbReference>
<evidence type="ECO:0000259" key="3">
    <source>
        <dbReference type="Pfam" id="PF13193"/>
    </source>
</evidence>
<dbReference type="GO" id="GO:0031177">
    <property type="term" value="F:phosphopantetheine binding"/>
    <property type="evidence" value="ECO:0007669"/>
    <property type="project" value="TreeGrafter"/>
</dbReference>
<reference evidence="4" key="1">
    <citation type="submission" date="2012-05" db="EMBL/GenBank/DDBJ databases">
        <title>Quinocarcin biosynthetic gene cluster.</title>
        <authorList>
            <person name="Jian X.H."/>
            <person name="Song L.Q."/>
            <person name="Tang G.L."/>
        </authorList>
    </citation>
    <scope>NUCLEOTIDE SEQUENCE</scope>
    <source>
        <strain evidence="4">NRRL 12388</strain>
    </source>
</reference>
<dbReference type="Gene3D" id="3.30.559.30">
    <property type="entry name" value="Nonribosomal peptide synthetase, condensation domain"/>
    <property type="match status" value="1"/>
</dbReference>
<dbReference type="InterPro" id="IPR000873">
    <property type="entry name" value="AMP-dep_synth/lig_dom"/>
</dbReference>
<dbReference type="InterPro" id="IPR025110">
    <property type="entry name" value="AMP-bd_C"/>
</dbReference>
<dbReference type="InterPro" id="IPR010071">
    <property type="entry name" value="AA_adenyl_dom"/>
</dbReference>
<proteinExistence type="predicted"/>
<feature type="domain" description="AMP-binding enzyme C-terminal" evidence="3">
    <location>
        <begin position="783"/>
        <end position="857"/>
    </location>
</feature>
<dbReference type="GO" id="GO:0043041">
    <property type="term" value="P:amino acid activation for nonribosomal peptide biosynthetic process"/>
    <property type="evidence" value="ECO:0007669"/>
    <property type="project" value="TreeGrafter"/>
</dbReference>
<accession>A0A060NZE1</accession>
<dbReference type="PANTHER" id="PTHR45527:SF1">
    <property type="entry name" value="FATTY ACID SYNTHASE"/>
    <property type="match status" value="1"/>
</dbReference>
<dbReference type="FunFam" id="3.40.50.12780:FF:000012">
    <property type="entry name" value="Non-ribosomal peptide synthetase"/>
    <property type="match status" value="1"/>
</dbReference>
<dbReference type="InterPro" id="IPR020845">
    <property type="entry name" value="AMP-binding_CS"/>
</dbReference>
<dbReference type="Gene3D" id="2.30.38.10">
    <property type="entry name" value="Luciferase, Domain 3"/>
    <property type="match status" value="1"/>
</dbReference>
<dbReference type="GO" id="GO:0005737">
    <property type="term" value="C:cytoplasm"/>
    <property type="evidence" value="ECO:0007669"/>
    <property type="project" value="TreeGrafter"/>
</dbReference>
<dbReference type="CDD" id="cd05930">
    <property type="entry name" value="A_NRPS"/>
    <property type="match status" value="1"/>
</dbReference>
<organism evidence="5">
    <name type="scientific">Streptomyces melanovinaceus</name>
    <dbReference type="NCBI Taxonomy" id="1182637"/>
    <lineage>
        <taxon>Bacteria</taxon>
        <taxon>Bacillati</taxon>
        <taxon>Actinomycetota</taxon>
        <taxon>Actinomycetes</taxon>
        <taxon>Kitasatosporales</taxon>
        <taxon>Streptomycetaceae</taxon>
        <taxon>Streptomyces</taxon>
    </lineage>
</organism>
<reference evidence="5" key="2">
    <citation type="journal article" date="2013" name="Chem. Biol.">
        <title>Core assembly mechanism of quinocarcin/SF-1739: bimodular complex nonribosomal peptide synthetases for sequential mannich-type reactions.</title>
        <authorList>
            <person name="Hiratsuka T."/>
            <person name="Koketsu K."/>
            <person name="Minami A."/>
            <person name="Kaneko S."/>
            <person name="Yamazaki C."/>
            <person name="Watanabe K."/>
            <person name="Oguri H."/>
            <person name="Oikawa H."/>
        </authorList>
    </citation>
    <scope>NUCLEOTIDE SEQUENCE</scope>
    <source>
        <strain evidence="5">DO-52</strain>
    </source>
</reference>